<dbReference type="UniPathway" id="UPA00070">
    <property type="reaction ID" value="UER00117"/>
</dbReference>
<dbReference type="EC" id="3.5.2.3" evidence="4 9"/>
<feature type="binding site" evidence="9">
    <location>
        <position position="15"/>
    </location>
    <ligand>
        <name>Zn(2+)</name>
        <dbReference type="ChEBI" id="CHEBI:29105"/>
        <label>1</label>
    </ligand>
</feature>
<dbReference type="InterPro" id="IPR004721">
    <property type="entry name" value="DHOdimr"/>
</dbReference>
<dbReference type="GO" id="GO:0006207">
    <property type="term" value="P:'de novo' pyrimidine nucleobase biosynthetic process"/>
    <property type="evidence" value="ECO:0007669"/>
    <property type="project" value="TreeGrafter"/>
</dbReference>
<dbReference type="PANTHER" id="PTHR43137">
    <property type="entry name" value="DIHYDROOROTASE"/>
    <property type="match status" value="1"/>
</dbReference>
<dbReference type="AlphaFoldDB" id="A0A1G7S0Y0"/>
<feature type="binding site" evidence="9">
    <location>
        <position position="41"/>
    </location>
    <ligand>
        <name>substrate</name>
    </ligand>
</feature>
<evidence type="ECO:0000313" key="12">
    <source>
        <dbReference type="EMBL" id="SDG16109.1"/>
    </source>
</evidence>
<comment type="similarity">
    <text evidence="3 9 10">Belongs to the metallo-dependent hydrolases superfamily. DHOase family. Class II DHOase subfamily.</text>
</comment>
<comment type="function">
    <text evidence="1 9">Catalyzes the reversible cyclization of carbamoyl aspartate to dihydroorotate.</text>
</comment>
<dbReference type="PROSITE" id="PS00483">
    <property type="entry name" value="DIHYDROOROTASE_2"/>
    <property type="match status" value="1"/>
</dbReference>
<dbReference type="InterPro" id="IPR002195">
    <property type="entry name" value="Dihydroorotase_CS"/>
</dbReference>
<dbReference type="PANTHER" id="PTHR43137:SF1">
    <property type="entry name" value="DIHYDROOROTASE"/>
    <property type="match status" value="1"/>
</dbReference>
<dbReference type="InterPro" id="IPR032466">
    <property type="entry name" value="Metal_Hydrolase"/>
</dbReference>
<feature type="binding site" evidence="9">
    <location>
        <position position="136"/>
    </location>
    <ligand>
        <name>Zn(2+)</name>
        <dbReference type="ChEBI" id="CHEBI:29105"/>
        <label>2</label>
    </ligand>
</feature>
<feature type="binding site" description="via carbamate group" evidence="9">
    <location>
        <position position="99"/>
    </location>
    <ligand>
        <name>Zn(2+)</name>
        <dbReference type="ChEBI" id="CHEBI:29105"/>
        <label>1</label>
    </ligand>
</feature>
<dbReference type="SUPFAM" id="SSF51556">
    <property type="entry name" value="Metallo-dependent hydrolases"/>
    <property type="match status" value="1"/>
</dbReference>
<dbReference type="STRING" id="440168.SAMN04487974_101216"/>
<feature type="binding site" evidence="9">
    <location>
        <begin position="15"/>
        <end position="17"/>
    </location>
    <ligand>
        <name>substrate</name>
    </ligand>
</feature>
<dbReference type="GO" id="GO:0044205">
    <property type="term" value="P:'de novo' UMP biosynthetic process"/>
    <property type="evidence" value="ECO:0007669"/>
    <property type="project" value="UniProtKB-UniRule"/>
</dbReference>
<feature type="binding site" evidence="9">
    <location>
        <position position="251"/>
    </location>
    <ligand>
        <name>substrate</name>
    </ligand>
</feature>
<feature type="binding site" evidence="9">
    <location>
        <position position="247"/>
    </location>
    <ligand>
        <name>Zn(2+)</name>
        <dbReference type="ChEBI" id="CHEBI:29105"/>
        <label>1</label>
    </ligand>
</feature>
<keyword evidence="5 9" id="KW-0479">Metal-binding</keyword>
<evidence type="ECO:0000256" key="7">
    <source>
        <dbReference type="ARBA" id="ARBA00022833"/>
    </source>
</evidence>
<feature type="binding site" description="via carbamate group" evidence="9">
    <location>
        <position position="99"/>
    </location>
    <ligand>
        <name>Zn(2+)</name>
        <dbReference type="ChEBI" id="CHEBI:29105"/>
        <label>2</label>
    </ligand>
</feature>
<feature type="active site" evidence="9">
    <location>
        <position position="247"/>
    </location>
</feature>
<protein>
    <recommendedName>
        <fullName evidence="4 9">Dihydroorotase</fullName>
        <shortName evidence="9">DHOase</shortName>
        <ecNumber evidence="4 9">3.5.2.3</ecNumber>
    </recommendedName>
</protein>
<evidence type="ECO:0000256" key="10">
    <source>
        <dbReference type="RuleBase" id="RU003440"/>
    </source>
</evidence>
<evidence type="ECO:0000259" key="11">
    <source>
        <dbReference type="Pfam" id="PF01979"/>
    </source>
</evidence>
<feature type="binding site" evidence="9">
    <location>
        <position position="13"/>
    </location>
    <ligand>
        <name>Zn(2+)</name>
        <dbReference type="ChEBI" id="CHEBI:29105"/>
        <label>1</label>
    </ligand>
</feature>
<reference evidence="12 13" key="1">
    <citation type="submission" date="2016-10" db="EMBL/GenBank/DDBJ databases">
        <authorList>
            <person name="de Groot N.N."/>
        </authorList>
    </citation>
    <scope>NUCLEOTIDE SEQUENCE [LARGE SCALE GENOMIC DNA]</scope>
    <source>
        <strain evidence="12 13">CGMCC 1.10267</strain>
    </source>
</reference>
<proteinExistence type="inferred from homology"/>
<evidence type="ECO:0000313" key="13">
    <source>
        <dbReference type="Proteomes" id="UP000199495"/>
    </source>
</evidence>
<evidence type="ECO:0000256" key="3">
    <source>
        <dbReference type="ARBA" id="ARBA00005631"/>
    </source>
</evidence>
<evidence type="ECO:0000256" key="6">
    <source>
        <dbReference type="ARBA" id="ARBA00022801"/>
    </source>
</evidence>
<dbReference type="CDD" id="cd01294">
    <property type="entry name" value="DHOase"/>
    <property type="match status" value="1"/>
</dbReference>
<dbReference type="Proteomes" id="UP000199495">
    <property type="component" value="Unassembled WGS sequence"/>
</dbReference>
<dbReference type="GO" id="GO:0004151">
    <property type="term" value="F:dihydroorotase activity"/>
    <property type="evidence" value="ECO:0007669"/>
    <property type="project" value="UniProtKB-UniRule"/>
</dbReference>
<dbReference type="RefSeq" id="WP_090589951.1">
    <property type="nucleotide sequence ID" value="NZ_FNCS01000001.1"/>
</dbReference>
<dbReference type="InterPro" id="IPR006680">
    <property type="entry name" value="Amidohydro-rel"/>
</dbReference>
<keyword evidence="8 9" id="KW-0665">Pyrimidine biosynthesis</keyword>
<dbReference type="PROSITE" id="PS00482">
    <property type="entry name" value="DIHYDROOROTASE_1"/>
    <property type="match status" value="1"/>
</dbReference>
<feature type="binding site" evidence="9">
    <location>
        <position position="174"/>
    </location>
    <ligand>
        <name>Zn(2+)</name>
        <dbReference type="ChEBI" id="CHEBI:29105"/>
        <label>2</label>
    </ligand>
</feature>
<keyword evidence="6 9" id="KW-0378">Hydrolase</keyword>
<dbReference type="GO" id="GO:0008270">
    <property type="term" value="F:zinc ion binding"/>
    <property type="evidence" value="ECO:0007669"/>
    <property type="project" value="UniProtKB-UniRule"/>
</dbReference>
<dbReference type="EMBL" id="FNCS01000001">
    <property type="protein sequence ID" value="SDG16109.1"/>
    <property type="molecule type" value="Genomic_DNA"/>
</dbReference>
<comment type="pathway">
    <text evidence="2 9 10">Pyrimidine metabolism; UMP biosynthesis via de novo pathway; (S)-dihydroorotate from bicarbonate: step 3/3.</text>
</comment>
<evidence type="ECO:0000256" key="1">
    <source>
        <dbReference type="ARBA" id="ARBA00002368"/>
    </source>
</evidence>
<accession>A0A1G7S0Y0</accession>
<sequence length="346" mass="37690">MRSITLRKPVDLHVHFRDGEVLDAVVPYTARQFARAIVMPNLVPPVTTAQMAADYRGRIMAAVPEGVDFTPMMTCYLTDATVPADLVAGHRDGIFAAAKLYPAHATTNSAHGVTSVEALDPVFAAMADAGMPLLTHGELVHADVDIFDREARFIDDILAPLLERHPTLKVVMEHITTEEGAQFVASGGDRLAATITPQHLLYDRNVLFEGGIRPHYYCLPILKRRKHQLALRKAATSGAANYFLGTDTAPHLKHLKEAACGCAGVFSAPVAVEAYLKVFAEDDALEHFEAFASLNGPAFYGFAPSETRVTYEERSWTAPETVSVENREIVPLFAGENVDWALAPGL</sequence>
<dbReference type="GO" id="GO:0005829">
    <property type="term" value="C:cytosol"/>
    <property type="evidence" value="ECO:0007669"/>
    <property type="project" value="TreeGrafter"/>
</dbReference>
<dbReference type="Pfam" id="PF01979">
    <property type="entry name" value="Amidohydro_1"/>
    <property type="match status" value="1"/>
</dbReference>
<evidence type="ECO:0000256" key="9">
    <source>
        <dbReference type="HAMAP-Rule" id="MF_00219"/>
    </source>
</evidence>
<name>A0A1G7S0Y0_9HYPH</name>
<comment type="subunit">
    <text evidence="9">Homodimer.</text>
</comment>
<dbReference type="Gene3D" id="3.20.20.140">
    <property type="entry name" value="Metal-dependent hydrolases"/>
    <property type="match status" value="1"/>
</dbReference>
<feature type="binding site" evidence="9">
    <location>
        <position position="219"/>
    </location>
    <ligand>
        <name>substrate</name>
    </ligand>
</feature>
<dbReference type="OrthoDB" id="9808095at2"/>
<feature type="binding site" evidence="9">
    <location>
        <position position="136"/>
    </location>
    <ligand>
        <name>substrate</name>
    </ligand>
</feature>
<keyword evidence="7 9" id="KW-0862">Zinc</keyword>
<organism evidence="12 13">
    <name type="scientific">Pelagibacterium luteolum</name>
    <dbReference type="NCBI Taxonomy" id="440168"/>
    <lineage>
        <taxon>Bacteria</taxon>
        <taxon>Pseudomonadati</taxon>
        <taxon>Pseudomonadota</taxon>
        <taxon>Alphaproteobacteria</taxon>
        <taxon>Hyphomicrobiales</taxon>
        <taxon>Devosiaceae</taxon>
        <taxon>Pelagibacterium</taxon>
    </lineage>
</organism>
<comment type="cofactor">
    <cofactor evidence="9 10">
        <name>Zn(2+)</name>
        <dbReference type="ChEBI" id="CHEBI:29105"/>
    </cofactor>
    <text evidence="9 10">Binds 2 Zn(2+) ions per subunit.</text>
</comment>
<feature type="modified residue" description="N6-carboxylysine" evidence="9">
    <location>
        <position position="99"/>
    </location>
</feature>
<keyword evidence="13" id="KW-1185">Reference proteome</keyword>
<evidence type="ECO:0000256" key="4">
    <source>
        <dbReference type="ARBA" id="ARBA00012860"/>
    </source>
</evidence>
<evidence type="ECO:0000256" key="8">
    <source>
        <dbReference type="ARBA" id="ARBA00022975"/>
    </source>
</evidence>
<feature type="binding site" evidence="9">
    <location>
        <position position="263"/>
    </location>
    <ligand>
        <name>substrate</name>
    </ligand>
</feature>
<dbReference type="NCBIfam" id="TIGR00856">
    <property type="entry name" value="pyrC_dimer"/>
    <property type="match status" value="1"/>
</dbReference>
<gene>
    <name evidence="9" type="primary">pyrC</name>
    <name evidence="12" type="ORF">SAMN04487974_101216</name>
</gene>
<dbReference type="HAMAP" id="MF_00219">
    <property type="entry name" value="PyrC_classII"/>
    <property type="match status" value="1"/>
</dbReference>
<evidence type="ECO:0000256" key="2">
    <source>
        <dbReference type="ARBA" id="ARBA00004880"/>
    </source>
</evidence>
<evidence type="ECO:0000256" key="5">
    <source>
        <dbReference type="ARBA" id="ARBA00022723"/>
    </source>
</evidence>
<comment type="catalytic activity">
    <reaction evidence="9 10">
        <text>(S)-dihydroorotate + H2O = N-carbamoyl-L-aspartate + H(+)</text>
        <dbReference type="Rhea" id="RHEA:24296"/>
        <dbReference type="ChEBI" id="CHEBI:15377"/>
        <dbReference type="ChEBI" id="CHEBI:15378"/>
        <dbReference type="ChEBI" id="CHEBI:30864"/>
        <dbReference type="ChEBI" id="CHEBI:32814"/>
        <dbReference type="EC" id="3.5.2.3"/>
    </reaction>
</comment>
<feature type="domain" description="Amidohydrolase-related" evidence="11">
    <location>
        <begin position="10"/>
        <end position="302"/>
    </location>
</feature>
<dbReference type="PIRSF" id="PIRSF001237">
    <property type="entry name" value="DHOdimr"/>
    <property type="match status" value="1"/>
</dbReference>